<sequence length="190" mass="20526">MAIKALSIALALGTAGAVELTSSTWDEKVAGKSVFIKFLAPWCGHCKSMKPAWDKLMDEYAGNPTSLIADVDCTEGGKDLCEKHGVQGFPTIKYGDPDDLKPYEGGRSYDDLKKFASENLGPQCGPGENIGLCSDKVKAKIEKYMAMSVTELQEKIDKALEKAQVDVPLMNKAKAYVATLEKPKDGSSEL</sequence>
<keyword evidence="2 3" id="KW-0732">Signal</keyword>
<dbReference type="Pfam" id="PF00085">
    <property type="entry name" value="Thioredoxin"/>
    <property type="match status" value="1"/>
</dbReference>
<keyword evidence="5" id="KW-0413">Isomerase</keyword>
<evidence type="ECO:0000256" key="1">
    <source>
        <dbReference type="ARBA" id="ARBA00006347"/>
    </source>
</evidence>
<feature type="chain" id="PRO_5002715858" evidence="3">
    <location>
        <begin position="18"/>
        <end position="190"/>
    </location>
</feature>
<organism evidence="5">
    <name type="scientific">Karlodinium veneficum</name>
    <name type="common">Dinoflagellate</name>
    <name type="synonym">Karlodinium micrum</name>
    <dbReference type="NCBI Taxonomy" id="407301"/>
    <lineage>
        <taxon>Eukaryota</taxon>
        <taxon>Sar</taxon>
        <taxon>Alveolata</taxon>
        <taxon>Dinophyceae</taxon>
        <taxon>Gymnodiniales</taxon>
        <taxon>Kareniaceae</taxon>
        <taxon>Karlodinium</taxon>
    </lineage>
</organism>
<dbReference type="InterPro" id="IPR013766">
    <property type="entry name" value="Thioredoxin_domain"/>
</dbReference>
<proteinExistence type="evidence at transcript level"/>
<dbReference type="PRINTS" id="PR00421">
    <property type="entry name" value="THIOREDOXIN"/>
</dbReference>
<dbReference type="SUPFAM" id="SSF52833">
    <property type="entry name" value="Thioredoxin-like"/>
    <property type="match status" value="1"/>
</dbReference>
<protein>
    <submittedName>
        <fullName evidence="5">Protein disulfide-isomerase-like protein EhSep2</fullName>
    </submittedName>
</protein>
<dbReference type="PANTHER" id="PTHR45672:SF3">
    <property type="entry name" value="THIOREDOXIN DOMAIN-CONTAINING PROTEIN 5"/>
    <property type="match status" value="1"/>
</dbReference>
<name>A7YXX4_KARVE</name>
<dbReference type="GO" id="GO:0005783">
    <property type="term" value="C:endoplasmic reticulum"/>
    <property type="evidence" value="ECO:0007669"/>
    <property type="project" value="TreeGrafter"/>
</dbReference>
<dbReference type="PANTHER" id="PTHR45672">
    <property type="entry name" value="PROTEIN DISULFIDE-ISOMERASE C17H9.14C-RELATED"/>
    <property type="match status" value="1"/>
</dbReference>
<dbReference type="PROSITE" id="PS51352">
    <property type="entry name" value="THIOREDOXIN_2"/>
    <property type="match status" value="1"/>
</dbReference>
<comment type="similarity">
    <text evidence="1">Belongs to the protein disulfide isomerase family.</text>
</comment>
<dbReference type="EMBL" id="EF134139">
    <property type="protein sequence ID" value="ABV22253.1"/>
    <property type="molecule type" value="mRNA"/>
</dbReference>
<evidence type="ECO:0000256" key="2">
    <source>
        <dbReference type="ARBA" id="ARBA00022729"/>
    </source>
</evidence>
<reference evidence="5" key="1">
    <citation type="journal article" date="2007" name="Proc. Natl. Acad. Sci. U.S.A.">
        <title>Spliced leader RNA trans-splicing in dinoflagellates.</title>
        <authorList>
            <person name="Zhang H."/>
            <person name="Hou Y."/>
            <person name="Miranda L."/>
            <person name="Campbell D.A."/>
            <person name="Sturm N.R."/>
            <person name="Gaasterland T."/>
            <person name="Lin S."/>
        </authorList>
    </citation>
    <scope>NUCLEOTIDE SEQUENCE</scope>
    <source>
        <strain evidence="5">CCMP1975</strain>
    </source>
</reference>
<feature type="domain" description="Thioredoxin" evidence="4">
    <location>
        <begin position="1"/>
        <end position="121"/>
    </location>
</feature>
<evidence type="ECO:0000259" key="4">
    <source>
        <dbReference type="PROSITE" id="PS51352"/>
    </source>
</evidence>
<feature type="signal peptide" evidence="3">
    <location>
        <begin position="1"/>
        <end position="17"/>
    </location>
</feature>
<evidence type="ECO:0000313" key="5">
    <source>
        <dbReference type="EMBL" id="ABV22253.1"/>
    </source>
</evidence>
<accession>A7YXX4</accession>
<dbReference type="GO" id="GO:0006457">
    <property type="term" value="P:protein folding"/>
    <property type="evidence" value="ECO:0007669"/>
    <property type="project" value="TreeGrafter"/>
</dbReference>
<dbReference type="InterPro" id="IPR051063">
    <property type="entry name" value="PDI"/>
</dbReference>
<evidence type="ECO:0000256" key="3">
    <source>
        <dbReference type="SAM" id="SignalP"/>
    </source>
</evidence>
<dbReference type="InterPro" id="IPR036249">
    <property type="entry name" value="Thioredoxin-like_sf"/>
</dbReference>
<dbReference type="GO" id="GO:0003756">
    <property type="term" value="F:protein disulfide isomerase activity"/>
    <property type="evidence" value="ECO:0007669"/>
    <property type="project" value="TreeGrafter"/>
</dbReference>
<dbReference type="AlphaFoldDB" id="A7YXX4"/>
<dbReference type="Gene3D" id="3.40.30.10">
    <property type="entry name" value="Glutaredoxin"/>
    <property type="match status" value="1"/>
</dbReference>